<dbReference type="InterPro" id="IPR043130">
    <property type="entry name" value="CDP-OH_PTrfase_TM_dom"/>
</dbReference>
<evidence type="ECO:0000256" key="2">
    <source>
        <dbReference type="RuleBase" id="RU003750"/>
    </source>
</evidence>
<dbReference type="Pfam" id="PF01066">
    <property type="entry name" value="CDP-OH_P_transf"/>
    <property type="match status" value="1"/>
</dbReference>
<feature type="transmembrane region" description="Helical" evidence="3">
    <location>
        <begin position="340"/>
        <end position="361"/>
    </location>
</feature>
<accession>A0AA91D944</accession>
<proteinExistence type="inferred from homology"/>
<evidence type="ECO:0000256" key="3">
    <source>
        <dbReference type="SAM" id="Phobius"/>
    </source>
</evidence>
<keyword evidence="1 2" id="KW-0808">Transferase</keyword>
<name>A0AA91D944_9GAMM</name>
<dbReference type="GO" id="GO:0016780">
    <property type="term" value="F:phosphotransferase activity, for other substituted phosphate groups"/>
    <property type="evidence" value="ECO:0007669"/>
    <property type="project" value="InterPro"/>
</dbReference>
<dbReference type="PROSITE" id="PS00379">
    <property type="entry name" value="CDP_ALCOHOL_P_TRANSF"/>
    <property type="match status" value="1"/>
</dbReference>
<gene>
    <name evidence="4" type="ORF">A1356_20105</name>
</gene>
<evidence type="ECO:0008006" key="6">
    <source>
        <dbReference type="Google" id="ProtNLM"/>
    </source>
</evidence>
<dbReference type="GO" id="GO:0008654">
    <property type="term" value="P:phospholipid biosynthetic process"/>
    <property type="evidence" value="ECO:0007669"/>
    <property type="project" value="InterPro"/>
</dbReference>
<dbReference type="InterPro" id="IPR000462">
    <property type="entry name" value="CDP-OH_P_trans"/>
</dbReference>
<feature type="transmembrane region" description="Helical" evidence="3">
    <location>
        <begin position="171"/>
        <end position="187"/>
    </location>
</feature>
<protein>
    <recommendedName>
        <fullName evidence="6">CDP-alcohol phosphatidyltransferase</fullName>
    </recommendedName>
</protein>
<keyword evidence="3" id="KW-0472">Membrane</keyword>
<comment type="caution">
    <text evidence="4">The sequence shown here is derived from an EMBL/GenBank/DDBJ whole genome shotgun (WGS) entry which is preliminary data.</text>
</comment>
<evidence type="ECO:0000313" key="4">
    <source>
        <dbReference type="EMBL" id="OAI21926.1"/>
    </source>
</evidence>
<keyword evidence="3" id="KW-0812">Transmembrane</keyword>
<feature type="transmembrane region" description="Helical" evidence="3">
    <location>
        <begin position="278"/>
        <end position="306"/>
    </location>
</feature>
<dbReference type="Gene3D" id="1.20.120.1760">
    <property type="match status" value="1"/>
</dbReference>
<dbReference type="EMBL" id="LUUL01000131">
    <property type="protein sequence ID" value="OAI21926.1"/>
    <property type="molecule type" value="Genomic_DNA"/>
</dbReference>
<feature type="transmembrane region" description="Helical" evidence="3">
    <location>
        <begin position="43"/>
        <end position="61"/>
    </location>
</feature>
<organism evidence="4 5">
    <name type="scientific">Methylomonas koyamae</name>
    <dbReference type="NCBI Taxonomy" id="702114"/>
    <lineage>
        <taxon>Bacteria</taxon>
        <taxon>Pseudomonadati</taxon>
        <taxon>Pseudomonadota</taxon>
        <taxon>Gammaproteobacteria</taxon>
        <taxon>Methylococcales</taxon>
        <taxon>Methylococcaceae</taxon>
        <taxon>Methylomonas</taxon>
    </lineage>
</organism>
<comment type="similarity">
    <text evidence="2">Belongs to the CDP-alcohol phosphatidyltransferase class-I family.</text>
</comment>
<dbReference type="AlphaFoldDB" id="A0AA91D944"/>
<reference evidence="4 5" key="1">
    <citation type="submission" date="2016-03" db="EMBL/GenBank/DDBJ databases">
        <authorList>
            <person name="Heylen K."/>
            <person name="De Vos P."/>
            <person name="Vekeman B."/>
        </authorList>
    </citation>
    <scope>NUCLEOTIDE SEQUENCE [LARGE SCALE GENOMIC DNA]</scope>
    <source>
        <strain evidence="4 5">R-49807</strain>
    </source>
</reference>
<feature type="transmembrane region" description="Helical" evidence="3">
    <location>
        <begin position="20"/>
        <end position="36"/>
    </location>
</feature>
<evidence type="ECO:0000313" key="5">
    <source>
        <dbReference type="Proteomes" id="UP000077734"/>
    </source>
</evidence>
<sequence length="373" mass="40214">MSDVFAALPTQNLLRRELKVISAIGAVALLSVAVWLDVAERWYMAVFWLLPAIAIWCWIGWRTWTSLDLNRAALQAPLYPALGWGNRVTLLRGWLIALAGGCLSIDLSAVPVSWLPAAAYSLAALLDRCDGFLARRSRQVSLLGGELDVQLDALGLVVAPILAIAQGRLHLSYLLLSAAFYLYRWAMQRRQALGLPLYLLPDNPLRRTLAGFQMGLVAVALWPWLDAEFTRVAGVAFMLPVLFGFAADWAVVCGQLSAANYQRLAVCSQGLFQPGLRLLTAIVVGLVLPGLAAAGISALSLAVAVVMLSVGFAGRLAALVLLLWLGGFGVAVFQPCAQLTLVFAGSWLLMLGSGRASLWGWGDAWVARYDGAR</sequence>
<keyword evidence="3" id="KW-1133">Transmembrane helix</keyword>
<feature type="transmembrane region" description="Helical" evidence="3">
    <location>
        <begin position="94"/>
        <end position="126"/>
    </location>
</feature>
<keyword evidence="5" id="KW-1185">Reference proteome</keyword>
<dbReference type="RefSeq" id="WP_197485162.1">
    <property type="nucleotide sequence ID" value="NZ_LUUL01000131.1"/>
</dbReference>
<dbReference type="Proteomes" id="UP000077734">
    <property type="component" value="Unassembled WGS sequence"/>
</dbReference>
<dbReference type="GO" id="GO:0016020">
    <property type="term" value="C:membrane"/>
    <property type="evidence" value="ECO:0007669"/>
    <property type="project" value="InterPro"/>
</dbReference>
<feature type="transmembrane region" description="Helical" evidence="3">
    <location>
        <begin position="312"/>
        <end position="333"/>
    </location>
</feature>
<feature type="transmembrane region" description="Helical" evidence="3">
    <location>
        <begin position="208"/>
        <end position="225"/>
    </location>
</feature>
<feature type="transmembrane region" description="Helical" evidence="3">
    <location>
        <begin position="237"/>
        <end position="258"/>
    </location>
</feature>
<evidence type="ECO:0000256" key="1">
    <source>
        <dbReference type="ARBA" id="ARBA00022679"/>
    </source>
</evidence>
<dbReference type="InterPro" id="IPR048254">
    <property type="entry name" value="CDP_ALCOHOL_P_TRANSF_CS"/>
</dbReference>